<dbReference type="AlphaFoldDB" id="A0AAV3T6S3"/>
<dbReference type="InterPro" id="IPR036388">
    <property type="entry name" value="WH-like_DNA-bd_sf"/>
</dbReference>
<feature type="transmembrane region" description="Helical" evidence="1">
    <location>
        <begin position="59"/>
        <end position="78"/>
    </location>
</feature>
<reference evidence="3 4" key="1">
    <citation type="journal article" date="2019" name="Int. J. Syst. Evol. Microbiol.">
        <title>The Global Catalogue of Microorganisms (GCM) 10K type strain sequencing project: providing services to taxonomists for standard genome sequencing and annotation.</title>
        <authorList>
            <consortium name="The Broad Institute Genomics Platform"/>
            <consortium name="The Broad Institute Genome Sequencing Center for Infectious Disease"/>
            <person name="Wu L."/>
            <person name="Ma J."/>
        </authorList>
    </citation>
    <scope>NUCLEOTIDE SEQUENCE [LARGE SCALE GENOMIC DNA]</scope>
    <source>
        <strain evidence="3 4">JCM 16328</strain>
    </source>
</reference>
<dbReference type="EMBL" id="BAAADV010000001">
    <property type="protein sequence ID" value="GAA0667101.1"/>
    <property type="molecule type" value="Genomic_DNA"/>
</dbReference>
<evidence type="ECO:0000256" key="1">
    <source>
        <dbReference type="SAM" id="Phobius"/>
    </source>
</evidence>
<protein>
    <recommendedName>
        <fullName evidence="2">DprA winged helix domain-containing protein</fullName>
    </recommendedName>
</protein>
<dbReference type="Gene3D" id="1.10.10.10">
    <property type="entry name" value="Winged helix-like DNA-binding domain superfamily/Winged helix DNA-binding domain"/>
    <property type="match status" value="1"/>
</dbReference>
<dbReference type="RefSeq" id="WP_343772870.1">
    <property type="nucleotide sequence ID" value="NZ_BAAADV010000001.1"/>
</dbReference>
<feature type="transmembrane region" description="Helical" evidence="1">
    <location>
        <begin position="7"/>
        <end position="27"/>
    </location>
</feature>
<keyword evidence="1" id="KW-1133">Transmembrane helix</keyword>
<sequence length="199" mass="21696">MDARRITGSLIEVAGTVSGLALLVFVLDWPVERLLPIVFAFAAVRVYRLARDRYEFNPGWAKAILGVALAGLGAAALLRPDGILWIKLGMLGAGAWLALDGVCDLRVGASPRRTGDPYVTVQDAGTVWRALDREPRSAEALRDAVDLPAERVDRALAELERQGRVAETRGVYEPSDPDRDWGGLVNKALARLGRPLRQF</sequence>
<comment type="caution">
    <text evidence="3">The sequence shown here is derived from an EMBL/GenBank/DDBJ whole genome shotgun (WGS) entry which is preliminary data.</text>
</comment>
<keyword evidence="1" id="KW-0472">Membrane</keyword>
<feature type="domain" description="DprA winged helix" evidence="2">
    <location>
        <begin position="122"/>
        <end position="168"/>
    </location>
</feature>
<evidence type="ECO:0000259" key="2">
    <source>
        <dbReference type="Pfam" id="PF17782"/>
    </source>
</evidence>
<feature type="transmembrane region" description="Helical" evidence="1">
    <location>
        <begin position="33"/>
        <end position="50"/>
    </location>
</feature>
<keyword evidence="4" id="KW-1185">Reference proteome</keyword>
<evidence type="ECO:0000313" key="3">
    <source>
        <dbReference type="EMBL" id="GAA0667101.1"/>
    </source>
</evidence>
<name>A0AAV3T6S3_9EURY</name>
<dbReference type="Pfam" id="PF17782">
    <property type="entry name" value="WHD_DprA"/>
    <property type="match status" value="1"/>
</dbReference>
<evidence type="ECO:0000313" key="4">
    <source>
        <dbReference type="Proteomes" id="UP001500420"/>
    </source>
</evidence>
<dbReference type="Proteomes" id="UP001500420">
    <property type="component" value="Unassembled WGS sequence"/>
</dbReference>
<accession>A0AAV3T6S3</accession>
<dbReference type="InterPro" id="IPR041614">
    <property type="entry name" value="DprA_WH"/>
</dbReference>
<proteinExistence type="predicted"/>
<gene>
    <name evidence="3" type="ORF">GCM10009020_10670</name>
</gene>
<keyword evidence="1" id="KW-0812">Transmembrane</keyword>
<organism evidence="3 4">
    <name type="scientific">Natronoarchaeum mannanilyticum</name>
    <dbReference type="NCBI Taxonomy" id="926360"/>
    <lineage>
        <taxon>Archaea</taxon>
        <taxon>Methanobacteriati</taxon>
        <taxon>Methanobacteriota</taxon>
        <taxon>Stenosarchaea group</taxon>
        <taxon>Halobacteria</taxon>
        <taxon>Halobacteriales</taxon>
        <taxon>Natronoarchaeaceae</taxon>
    </lineage>
</organism>